<evidence type="ECO:0000313" key="2">
    <source>
        <dbReference type="EMBL" id="RNA01414.1"/>
    </source>
</evidence>
<protein>
    <submittedName>
        <fullName evidence="2">Uncharacterized protein</fullName>
    </submittedName>
</protein>
<dbReference type="EMBL" id="REGN01009337">
    <property type="protein sequence ID" value="RNA01414.1"/>
    <property type="molecule type" value="Genomic_DNA"/>
</dbReference>
<proteinExistence type="predicted"/>
<evidence type="ECO:0000313" key="3">
    <source>
        <dbReference type="Proteomes" id="UP000276133"/>
    </source>
</evidence>
<sequence>MDNESKKPSEFMFVGEFPRECPNFKRCRGLKNKNPKYITHYCLKSCQLNPTITNDSSDDSDNEEMVTEKPQIFQESYENTDKIV</sequence>
<keyword evidence="3" id="KW-1185">Reference proteome</keyword>
<gene>
    <name evidence="2" type="ORF">BpHYR1_041614</name>
</gene>
<feature type="region of interest" description="Disordered" evidence="1">
    <location>
        <begin position="53"/>
        <end position="84"/>
    </location>
</feature>
<name>A0A3M7PQW9_BRAPC</name>
<organism evidence="2 3">
    <name type="scientific">Brachionus plicatilis</name>
    <name type="common">Marine rotifer</name>
    <name type="synonym">Brachionus muelleri</name>
    <dbReference type="NCBI Taxonomy" id="10195"/>
    <lineage>
        <taxon>Eukaryota</taxon>
        <taxon>Metazoa</taxon>
        <taxon>Spiralia</taxon>
        <taxon>Gnathifera</taxon>
        <taxon>Rotifera</taxon>
        <taxon>Eurotatoria</taxon>
        <taxon>Monogononta</taxon>
        <taxon>Pseudotrocha</taxon>
        <taxon>Ploima</taxon>
        <taxon>Brachionidae</taxon>
        <taxon>Brachionus</taxon>
    </lineage>
</organism>
<feature type="non-terminal residue" evidence="2">
    <location>
        <position position="84"/>
    </location>
</feature>
<accession>A0A3M7PQW9</accession>
<feature type="compositionally biased region" description="Acidic residues" evidence="1">
    <location>
        <begin position="56"/>
        <end position="65"/>
    </location>
</feature>
<comment type="caution">
    <text evidence="2">The sequence shown here is derived from an EMBL/GenBank/DDBJ whole genome shotgun (WGS) entry which is preliminary data.</text>
</comment>
<dbReference type="Proteomes" id="UP000276133">
    <property type="component" value="Unassembled WGS sequence"/>
</dbReference>
<reference evidence="2 3" key="1">
    <citation type="journal article" date="2018" name="Sci. Rep.">
        <title>Genomic signatures of local adaptation to the degree of environmental predictability in rotifers.</title>
        <authorList>
            <person name="Franch-Gras L."/>
            <person name="Hahn C."/>
            <person name="Garcia-Roger E.M."/>
            <person name="Carmona M.J."/>
            <person name="Serra M."/>
            <person name="Gomez A."/>
        </authorList>
    </citation>
    <scope>NUCLEOTIDE SEQUENCE [LARGE SCALE GENOMIC DNA]</scope>
    <source>
        <strain evidence="2">HYR1</strain>
    </source>
</reference>
<evidence type="ECO:0000256" key="1">
    <source>
        <dbReference type="SAM" id="MobiDB-lite"/>
    </source>
</evidence>
<dbReference type="AlphaFoldDB" id="A0A3M7PQW9"/>